<dbReference type="EMBL" id="JBEXZR010000001">
    <property type="protein sequence ID" value="MEU0705921.1"/>
    <property type="molecule type" value="Genomic_DNA"/>
</dbReference>
<reference evidence="3 4" key="1">
    <citation type="submission" date="2024-06" db="EMBL/GenBank/DDBJ databases">
        <title>The Natural Products Discovery Center: Release of the First 8490 Sequenced Strains for Exploring Actinobacteria Biosynthetic Diversity.</title>
        <authorList>
            <person name="Kalkreuter E."/>
            <person name="Kautsar S.A."/>
            <person name="Yang D."/>
            <person name="Bader C.D."/>
            <person name="Teijaro C.N."/>
            <person name="Fluegel L."/>
            <person name="Davis C.M."/>
            <person name="Simpson J.R."/>
            <person name="Lauterbach L."/>
            <person name="Steele A.D."/>
            <person name="Gui C."/>
            <person name="Meng S."/>
            <person name="Li G."/>
            <person name="Viehrig K."/>
            <person name="Ye F."/>
            <person name="Su P."/>
            <person name="Kiefer A.F."/>
            <person name="Nichols A."/>
            <person name="Cepeda A.J."/>
            <person name="Yan W."/>
            <person name="Fan B."/>
            <person name="Jiang Y."/>
            <person name="Adhikari A."/>
            <person name="Zheng C.-J."/>
            <person name="Schuster L."/>
            <person name="Cowan T.M."/>
            <person name="Smanski M.J."/>
            <person name="Chevrette M.G."/>
            <person name="De Carvalho L.P.S."/>
            <person name="Shen B."/>
        </authorList>
    </citation>
    <scope>NUCLEOTIDE SEQUENCE [LARGE SCALE GENOMIC DNA]</scope>
    <source>
        <strain evidence="3 4">NPDC006337</strain>
    </source>
</reference>
<evidence type="ECO:0000256" key="2">
    <source>
        <dbReference type="SAM" id="MobiDB-lite"/>
    </source>
</evidence>
<name>A0ABV2VYF3_9ACTN</name>
<feature type="coiled-coil region" evidence="1">
    <location>
        <begin position="344"/>
        <end position="378"/>
    </location>
</feature>
<organism evidence="3 4">
    <name type="scientific">Streptomyces lavendulocolor</name>
    <dbReference type="NCBI Taxonomy" id="67316"/>
    <lineage>
        <taxon>Bacteria</taxon>
        <taxon>Bacillati</taxon>
        <taxon>Actinomycetota</taxon>
        <taxon>Actinomycetes</taxon>
        <taxon>Kitasatosporales</taxon>
        <taxon>Streptomycetaceae</taxon>
        <taxon>Streptomyces</taxon>
    </lineage>
</organism>
<comment type="caution">
    <text evidence="3">The sequence shown here is derived from an EMBL/GenBank/DDBJ whole genome shotgun (WGS) entry which is preliminary data.</text>
</comment>
<evidence type="ECO:0000256" key="1">
    <source>
        <dbReference type="SAM" id="Coils"/>
    </source>
</evidence>
<dbReference type="Proteomes" id="UP001550378">
    <property type="component" value="Unassembled WGS sequence"/>
</dbReference>
<keyword evidence="1" id="KW-0175">Coiled coil</keyword>
<keyword evidence="4" id="KW-1185">Reference proteome</keyword>
<proteinExistence type="predicted"/>
<accession>A0ABV2VYF3</accession>
<evidence type="ECO:0000313" key="3">
    <source>
        <dbReference type="EMBL" id="MEU0705921.1"/>
    </source>
</evidence>
<sequence length="604" mass="66566">MLIPTPLAMPHRRPEPPAQPPGQGGAARDATRVENPLVYRTVLRIQPYQRDEMFAIARACFTSWLESKELATTLSSGVHHLTGTYTLTVTDSYDSDGHQAALRLRLRENKEEKREGTWQTTLTSAVDREAGPAYVGVDLEHYPSPGAGQTTPCPPRLVRELLDQFDVLDGSTRLSAVPHATRSYTLDLLLAALTDPARELPLVVAAVPSHTDTAWERLLTKLAQNLAGIASVHRLERDAAAAFAASTGDGHNVFAGQIRTYLPGVVLGSGEDGRRHRLLTYRRLSDPQFRNADTRIARYPRLHAVTTPQPELLSETAFPGIEEALKNLRAARSATARTDGDETLDSLRRQLDSANQTIDKALEELSEAASARDLAERSRRALDQERKDAVDRYEDEIADHDATQSALSALRHQVSVLQQRLVAADRADDAYTPPVEDPVPMSFAELGDRAPGRMRHLILTYDVSRAADLDDDLKSSTWASKVWDALLALDAYGGASTAEGGFEGTFRDFCEAAPQGLRCYPSARVAMVESDTVRKDKKGHRRQRIFRVPPEVDPAGELFMEAHIKIDSKGRIAPRVYFYDDTAGATGKVIVGYIGRHLSNTRTN</sequence>
<evidence type="ECO:0000313" key="4">
    <source>
        <dbReference type="Proteomes" id="UP001550378"/>
    </source>
</evidence>
<dbReference type="RefSeq" id="WP_359655849.1">
    <property type="nucleotide sequence ID" value="NZ_JBEXZP010000102.1"/>
</dbReference>
<gene>
    <name evidence="3" type="ORF">ABZ508_00850</name>
</gene>
<protein>
    <submittedName>
        <fullName evidence="3">Uncharacterized protein</fullName>
    </submittedName>
</protein>
<feature type="region of interest" description="Disordered" evidence="2">
    <location>
        <begin position="1"/>
        <end position="31"/>
    </location>
</feature>